<reference evidence="5 6" key="1">
    <citation type="submission" date="2017-03" db="EMBL/GenBank/DDBJ databases">
        <title>Genome sequence of Clostridium hungatei DSM 14427.</title>
        <authorList>
            <person name="Poehlein A."/>
            <person name="Daniel R."/>
        </authorList>
    </citation>
    <scope>NUCLEOTIDE SEQUENCE [LARGE SCALE GENOMIC DNA]</scope>
    <source>
        <strain evidence="5 6">DSM 14427</strain>
    </source>
</reference>
<dbReference type="RefSeq" id="WP_080065896.1">
    <property type="nucleotide sequence ID" value="NZ_MZGX01000026.1"/>
</dbReference>
<dbReference type="GO" id="GO:0016020">
    <property type="term" value="C:membrane"/>
    <property type="evidence" value="ECO:0007669"/>
    <property type="project" value="InterPro"/>
</dbReference>
<dbReference type="PANTHER" id="PTHR22550">
    <property type="entry name" value="SPORE GERMINATION PROTEIN"/>
    <property type="match status" value="1"/>
</dbReference>
<feature type="transmembrane region" description="Helical" evidence="4">
    <location>
        <begin position="413"/>
        <end position="434"/>
    </location>
</feature>
<dbReference type="InterPro" id="IPR004995">
    <property type="entry name" value="Spore_Ger"/>
</dbReference>
<evidence type="ECO:0000256" key="4">
    <source>
        <dbReference type="SAM" id="Phobius"/>
    </source>
</evidence>
<feature type="transmembrane region" description="Helical" evidence="4">
    <location>
        <begin position="446"/>
        <end position="470"/>
    </location>
</feature>
<name>A0A1V4SHD2_RUMHU</name>
<sequence>MKKPIKVEDIVKKKKQKTYDKILQEDSQALDEHELTGNLEDNEAFLRSVFKGCTDVVIRPFTVLKTVKAIAVYVEGLTDTKLLDEQVLKQLMLSETFLGENHQKNIVDFIQQQIISVGKLKTINSLKDVVKNVLEGSTVLLVDGEVTILSLGISGGERRSISEPVTEVVIRGPREGFTEDLNTNISLLRRRLRTPRLKMESFMIGEISQTKITMAYVQGIAVDQVINEVRSRIGRIKIDSVMESSYIEEFIEDAPFSIFPQVQNTERPDVVAANLLEGKIAILCDNTPFTLLVPVVFWGEIHSNEDYYEHFTMSTFLRIIRLIFIFMALIAPSVYVAVTTFHQQMIPSKLLMSIIDNREPTPFPVVIEALIMEITFEALREAGIRLPKPVGQAVSIVGALVIGQAAVEAGLISAPMVIVVAVTGIASFTIPRYNLSFAVRVLRFPLIFLAGSFGLYGVTLGVIGIFIHLVNLRSFGIPYFSPVAPLNIRRLKDVFVRAPMWSMNLRPNLTTNDENKVRVPTGQKPSPQQGKKK</sequence>
<dbReference type="PIRSF" id="PIRSF005690">
    <property type="entry name" value="GerBA"/>
    <property type="match status" value="1"/>
</dbReference>
<evidence type="ECO:0000256" key="2">
    <source>
        <dbReference type="ARBA" id="ARBA00023136"/>
    </source>
</evidence>
<organism evidence="5 6">
    <name type="scientific">Ruminiclostridium hungatei</name>
    <name type="common">Clostridium hungatei</name>
    <dbReference type="NCBI Taxonomy" id="48256"/>
    <lineage>
        <taxon>Bacteria</taxon>
        <taxon>Bacillati</taxon>
        <taxon>Bacillota</taxon>
        <taxon>Clostridia</taxon>
        <taxon>Eubacteriales</taxon>
        <taxon>Oscillospiraceae</taxon>
        <taxon>Ruminiclostridium</taxon>
    </lineage>
</organism>
<evidence type="ECO:0000256" key="1">
    <source>
        <dbReference type="ARBA" id="ARBA00005278"/>
    </source>
</evidence>
<keyword evidence="4" id="KW-1133">Transmembrane helix</keyword>
<dbReference type="PANTHER" id="PTHR22550:SF5">
    <property type="entry name" value="LEUCINE ZIPPER PROTEIN 4"/>
    <property type="match status" value="1"/>
</dbReference>
<feature type="transmembrane region" description="Helical" evidence="4">
    <location>
        <begin position="319"/>
        <end position="341"/>
    </location>
</feature>
<comment type="similarity">
    <text evidence="1">Belongs to the GerABKA family.</text>
</comment>
<keyword evidence="2 4" id="KW-0472">Membrane</keyword>
<keyword evidence="6" id="KW-1185">Reference proteome</keyword>
<dbReference type="Pfam" id="PF03323">
    <property type="entry name" value="GerA"/>
    <property type="match status" value="1"/>
</dbReference>
<evidence type="ECO:0000256" key="3">
    <source>
        <dbReference type="SAM" id="MobiDB-lite"/>
    </source>
</evidence>
<dbReference type="GO" id="GO:0009847">
    <property type="term" value="P:spore germination"/>
    <property type="evidence" value="ECO:0007669"/>
    <property type="project" value="InterPro"/>
</dbReference>
<dbReference type="STRING" id="48256.CLHUN_34730"/>
<comment type="caution">
    <text evidence="5">The sequence shown here is derived from an EMBL/GenBank/DDBJ whole genome shotgun (WGS) entry which is preliminary data.</text>
</comment>
<evidence type="ECO:0000313" key="5">
    <source>
        <dbReference type="EMBL" id="OPX42651.1"/>
    </source>
</evidence>
<accession>A0A1V4SHD2</accession>
<feature type="compositionally biased region" description="Low complexity" evidence="3">
    <location>
        <begin position="522"/>
        <end position="533"/>
    </location>
</feature>
<dbReference type="OrthoDB" id="9772630at2"/>
<keyword evidence="4" id="KW-0812">Transmembrane</keyword>
<dbReference type="Proteomes" id="UP000191554">
    <property type="component" value="Unassembled WGS sequence"/>
</dbReference>
<evidence type="ECO:0000313" key="6">
    <source>
        <dbReference type="Proteomes" id="UP000191554"/>
    </source>
</evidence>
<gene>
    <name evidence="5" type="primary">gerAA</name>
    <name evidence="5" type="ORF">CLHUN_34730</name>
</gene>
<dbReference type="AlphaFoldDB" id="A0A1V4SHD2"/>
<dbReference type="InterPro" id="IPR050768">
    <property type="entry name" value="UPF0353/GerABKA_families"/>
</dbReference>
<proteinExistence type="inferred from homology"/>
<feature type="region of interest" description="Disordered" evidence="3">
    <location>
        <begin position="507"/>
        <end position="533"/>
    </location>
</feature>
<protein>
    <submittedName>
        <fullName evidence="5">Spore germination protein A1</fullName>
    </submittedName>
</protein>
<dbReference type="EMBL" id="MZGX01000026">
    <property type="protein sequence ID" value="OPX42651.1"/>
    <property type="molecule type" value="Genomic_DNA"/>
</dbReference>